<dbReference type="Proteomes" id="UP000278006">
    <property type="component" value="Unassembled WGS sequence"/>
</dbReference>
<name>A0A3M6QYY6_9BURK</name>
<evidence type="ECO:0000313" key="2">
    <source>
        <dbReference type="Proteomes" id="UP000278006"/>
    </source>
</evidence>
<organism evidence="1 2">
    <name type="scientific">Corticibacter populi</name>
    <dbReference type="NCBI Taxonomy" id="1550736"/>
    <lineage>
        <taxon>Bacteria</taxon>
        <taxon>Pseudomonadati</taxon>
        <taxon>Pseudomonadota</taxon>
        <taxon>Betaproteobacteria</taxon>
        <taxon>Burkholderiales</taxon>
        <taxon>Comamonadaceae</taxon>
        <taxon>Corticibacter</taxon>
    </lineage>
</organism>
<keyword evidence="2" id="KW-1185">Reference proteome</keyword>
<dbReference type="EMBL" id="RDQO01000001">
    <property type="protein sequence ID" value="RMX07839.1"/>
    <property type="molecule type" value="Genomic_DNA"/>
</dbReference>
<protein>
    <submittedName>
        <fullName evidence="1">Uncharacterized protein</fullName>
    </submittedName>
</protein>
<reference evidence="1 2" key="1">
    <citation type="submission" date="2018-10" db="EMBL/GenBank/DDBJ databases">
        <title>Draft genome of Cortibacter populi DSM10536.</title>
        <authorList>
            <person name="Bernier A.-M."/>
            <person name="Bernard K."/>
        </authorList>
    </citation>
    <scope>NUCLEOTIDE SEQUENCE [LARGE SCALE GENOMIC DNA]</scope>
    <source>
        <strain evidence="1 2">DSM 105136</strain>
    </source>
</reference>
<accession>A0A3M6QYY6</accession>
<comment type="caution">
    <text evidence="1">The sequence shown here is derived from an EMBL/GenBank/DDBJ whole genome shotgun (WGS) entry which is preliminary data.</text>
</comment>
<dbReference type="AlphaFoldDB" id="A0A3M6QYY6"/>
<proteinExistence type="predicted"/>
<evidence type="ECO:0000313" key="1">
    <source>
        <dbReference type="EMBL" id="RMX07839.1"/>
    </source>
</evidence>
<sequence>MQLLFEDYDLSPIHMLWTSFWSEPKKLAEGWGFADMSEVNIIMAPEGQIEAYNAHPIRAIHGASHFLGCLAKDLESYLEALLYGAFNAHHFISGDPEGGDPVLREKTILVAKNCALMAGGYEYYDFWAETLGLAPSEYVPE</sequence>
<gene>
    <name evidence="1" type="ORF">D8I35_01550</name>
</gene>